<dbReference type="PANTHER" id="PTHR43884">
    <property type="entry name" value="ACYL-COA DEHYDROGENASE"/>
    <property type="match status" value="1"/>
</dbReference>
<sequence length="343" mass="35383">MNFDFTEDQHEIRRTARELLAARSPFARVREHAEAGTYDDALSQELGELGWPGIAVAEEHGGQGLGLVELVILLEALGEACAAVPLRGSALAALFIEYAGSSDQQAQWLPGLASGALRGAVGEWSDGVAPLVPDAVGADVLVLLDPDGMASLVAAADASIEPVNAIDPTRRYGKVVVADEGGMDLLAADTSEALRCAEVAVAAGLVGASQRALDLTVAYVKDRKQFGVPIGSFQAVGHKAAQMLFDTEGARSATLFGAWAADADQDQLPLAAAIAKAAASAGGRATTAAAIQLHGGIGFTWEADLHWLYKRAQLDAAFLGGPGTHRARVAALSAERVAAAGTR</sequence>
<protein>
    <submittedName>
        <fullName evidence="8">Acyl-CoA/acyl-ACP dehydrogenase</fullName>
    </submittedName>
</protein>
<comment type="cofactor">
    <cofactor evidence="1">
        <name>FAD</name>
        <dbReference type="ChEBI" id="CHEBI:57692"/>
    </cofactor>
</comment>
<keyword evidence="3" id="KW-0285">Flavoprotein</keyword>
<evidence type="ECO:0000256" key="5">
    <source>
        <dbReference type="ARBA" id="ARBA00023002"/>
    </source>
</evidence>
<keyword evidence="9" id="KW-1185">Reference proteome</keyword>
<dbReference type="Gene3D" id="1.20.140.10">
    <property type="entry name" value="Butyryl-CoA Dehydrogenase, subunit A, domain 3"/>
    <property type="match status" value="1"/>
</dbReference>
<dbReference type="InterPro" id="IPR009100">
    <property type="entry name" value="AcylCoA_DH/oxidase_NM_dom_sf"/>
</dbReference>
<dbReference type="Pfam" id="PF00441">
    <property type="entry name" value="Acyl-CoA_dh_1"/>
    <property type="match status" value="1"/>
</dbReference>
<evidence type="ECO:0000313" key="9">
    <source>
        <dbReference type="Proteomes" id="UP001056035"/>
    </source>
</evidence>
<dbReference type="Gene3D" id="1.10.540.10">
    <property type="entry name" value="Acyl-CoA dehydrogenase/oxidase, N-terminal domain"/>
    <property type="match status" value="1"/>
</dbReference>
<feature type="domain" description="Acyl-CoA dehydrogenase/oxidase N-terminal" evidence="7">
    <location>
        <begin position="6"/>
        <end position="115"/>
    </location>
</feature>
<keyword evidence="4" id="KW-0274">FAD</keyword>
<evidence type="ECO:0000256" key="3">
    <source>
        <dbReference type="ARBA" id="ARBA00022630"/>
    </source>
</evidence>
<dbReference type="RefSeq" id="WP_254571921.1">
    <property type="nucleotide sequence ID" value="NZ_CP098502.1"/>
</dbReference>
<gene>
    <name evidence="8" type="ORF">NBH00_03255</name>
</gene>
<dbReference type="InterPro" id="IPR013786">
    <property type="entry name" value="AcylCoA_DH/ox_N"/>
</dbReference>
<dbReference type="InterPro" id="IPR037069">
    <property type="entry name" value="AcylCoA_DH/ox_N_sf"/>
</dbReference>
<evidence type="ECO:0000259" key="6">
    <source>
        <dbReference type="Pfam" id="PF00441"/>
    </source>
</evidence>
<dbReference type="SUPFAM" id="SSF47203">
    <property type="entry name" value="Acyl-CoA dehydrogenase C-terminal domain-like"/>
    <property type="match status" value="1"/>
</dbReference>
<dbReference type="SUPFAM" id="SSF56645">
    <property type="entry name" value="Acyl-CoA dehydrogenase NM domain-like"/>
    <property type="match status" value="1"/>
</dbReference>
<dbReference type="Proteomes" id="UP001056035">
    <property type="component" value="Chromosome"/>
</dbReference>
<evidence type="ECO:0000259" key="7">
    <source>
        <dbReference type="Pfam" id="PF02771"/>
    </source>
</evidence>
<comment type="similarity">
    <text evidence="2">Belongs to the acyl-CoA dehydrogenase family.</text>
</comment>
<evidence type="ECO:0000256" key="1">
    <source>
        <dbReference type="ARBA" id="ARBA00001974"/>
    </source>
</evidence>
<evidence type="ECO:0000256" key="2">
    <source>
        <dbReference type="ARBA" id="ARBA00009347"/>
    </source>
</evidence>
<dbReference type="InterPro" id="IPR009075">
    <property type="entry name" value="AcylCo_DH/oxidase_C"/>
</dbReference>
<name>A0ABY5DX59_9ACTN</name>
<reference evidence="8 9" key="1">
    <citation type="submission" date="2022-06" db="EMBL/GenBank/DDBJ databases">
        <title>Paraconexibacter antarcticus.</title>
        <authorList>
            <person name="Kim C.S."/>
        </authorList>
    </citation>
    <scope>NUCLEOTIDE SEQUENCE [LARGE SCALE GENOMIC DNA]</scope>
    <source>
        <strain evidence="8 9">02-257</strain>
    </source>
</reference>
<dbReference type="Pfam" id="PF02771">
    <property type="entry name" value="Acyl-CoA_dh_N"/>
    <property type="match status" value="1"/>
</dbReference>
<dbReference type="PANTHER" id="PTHR43884:SF20">
    <property type="entry name" value="ACYL-COA DEHYDROGENASE FADE28"/>
    <property type="match status" value="1"/>
</dbReference>
<keyword evidence="5" id="KW-0560">Oxidoreductase</keyword>
<proteinExistence type="inferred from homology"/>
<accession>A0ABY5DX59</accession>
<organism evidence="8 9">
    <name type="scientific">Paraconexibacter antarcticus</name>
    <dbReference type="NCBI Taxonomy" id="2949664"/>
    <lineage>
        <taxon>Bacteria</taxon>
        <taxon>Bacillati</taxon>
        <taxon>Actinomycetota</taxon>
        <taxon>Thermoleophilia</taxon>
        <taxon>Solirubrobacterales</taxon>
        <taxon>Paraconexibacteraceae</taxon>
        <taxon>Paraconexibacter</taxon>
    </lineage>
</organism>
<dbReference type="EMBL" id="CP098502">
    <property type="protein sequence ID" value="UTI65235.1"/>
    <property type="molecule type" value="Genomic_DNA"/>
</dbReference>
<dbReference type="InterPro" id="IPR036250">
    <property type="entry name" value="AcylCo_DH-like_C"/>
</dbReference>
<feature type="domain" description="Acyl-CoA dehydrogenase/oxidase C-terminal" evidence="6">
    <location>
        <begin position="197"/>
        <end position="330"/>
    </location>
</feature>
<evidence type="ECO:0000256" key="4">
    <source>
        <dbReference type="ARBA" id="ARBA00022827"/>
    </source>
</evidence>
<evidence type="ECO:0000313" key="8">
    <source>
        <dbReference type="EMBL" id="UTI65235.1"/>
    </source>
</evidence>